<name>A0A437SXK9_9LACO</name>
<gene>
    <name evidence="1" type="ORF">EJK17_02275</name>
</gene>
<dbReference type="Proteomes" id="UP000288291">
    <property type="component" value="Unassembled WGS sequence"/>
</dbReference>
<accession>A0A437SXK9</accession>
<protein>
    <submittedName>
        <fullName evidence="1">Uncharacterized protein</fullName>
    </submittedName>
</protein>
<organism evidence="1 2">
    <name type="scientific">Lactobacillus xujianguonis</name>
    <dbReference type="NCBI Taxonomy" id="2495899"/>
    <lineage>
        <taxon>Bacteria</taxon>
        <taxon>Bacillati</taxon>
        <taxon>Bacillota</taxon>
        <taxon>Bacilli</taxon>
        <taxon>Lactobacillales</taxon>
        <taxon>Lactobacillaceae</taxon>
        <taxon>Lactobacillus</taxon>
    </lineage>
</organism>
<sequence>MDNDINVDKRGGDKIVYDQRGIARNLVITSAGDNQYSLNFNRHFMGLFDQNQNKGTDWNLVFKNVNITSTNNTFAPIFTRNVNVKYSKRDTITFDNVNFKGHQLAQTDAVNVVLAGNVNIDSTLEGGDENVIFAHSVKMADGANVNVKLRQASWVANDTTWNVGGSAFVRTMYNDSNDAVVIGSGANFKFNPDQTYTNIKGFVFADKANMIIADGAHVEMNMDDGNSTAILAPRELEVRPNAVLDIRTKQDNAGKVAWGGDVNLGTHVAPISIGNYKYDNGNSSFTIDKDATVRIVRQKDGATLDLQDGAQGTRKDVAPEEYAPYLGKDSNVQTMGMIAMFGIRSEDHVNFGNVKYVNLQRTDYQHGNLLRLEGGHDISGSNAAIINGDAVPLAQWQADNFSNKADFTWDINHLHTENKMGNYTSNYNLRGQSTGKVSNWRQFYDKDTKFDQSTSTVAFTDGKSVEQHQSFNNNFSWWKARRIVFGTVFATPVASISDSNALTTHVNANVNQSPSLNTDNIVLTWKDSSGNTVKAPKNYTINWVAGPDTSVATKGDLNRSGKVEITVNGKTQEVVVPVRVLGAVVKNEGAKVNQNDPSTLPSAADMTDTTAVDRFGIGDITWSREPDISVPKAESYGQVQVNYDDGTYQVLNPYVDVIGVEDGRDHKDNKDLYRVTPFRQRYIDYNGKVAYKTGLMVHYRIKYTDYEYPVGDPQRVTLTKWIVEKN</sequence>
<dbReference type="AlphaFoldDB" id="A0A437SXK9"/>
<comment type="caution">
    <text evidence="1">The sequence shown here is derived from an EMBL/GenBank/DDBJ whole genome shotgun (WGS) entry which is preliminary data.</text>
</comment>
<dbReference type="EMBL" id="RXIA01000004">
    <property type="protein sequence ID" value="RVU71547.1"/>
    <property type="molecule type" value="Genomic_DNA"/>
</dbReference>
<reference evidence="1 2" key="1">
    <citation type="submission" date="2018-12" db="EMBL/GenBank/DDBJ databases">
        <authorList>
            <person name="Meng J."/>
        </authorList>
    </citation>
    <scope>NUCLEOTIDE SEQUENCE [LARGE SCALE GENOMIC DNA]</scope>
    <source>
        <strain evidence="1 2">HT111-2</strain>
    </source>
</reference>
<proteinExistence type="predicted"/>
<evidence type="ECO:0000313" key="2">
    <source>
        <dbReference type="Proteomes" id="UP000288291"/>
    </source>
</evidence>
<dbReference type="InterPro" id="IPR046776">
    <property type="entry name" value="Pectate_lyase_5"/>
</dbReference>
<keyword evidence="2" id="KW-1185">Reference proteome</keyword>
<evidence type="ECO:0000313" key="1">
    <source>
        <dbReference type="EMBL" id="RVU71547.1"/>
    </source>
</evidence>
<dbReference type="Pfam" id="PF20585">
    <property type="entry name" value="Pectate_lyase_5"/>
    <property type="match status" value="1"/>
</dbReference>